<comment type="cofactor">
    <cofactor evidence="3">
        <name>pyridoxal 5'-phosphate</name>
        <dbReference type="ChEBI" id="CHEBI:597326"/>
    </cofactor>
</comment>
<evidence type="ECO:0000313" key="6">
    <source>
        <dbReference type="EMBL" id="GAB19329.1"/>
    </source>
</evidence>
<evidence type="ECO:0000256" key="4">
    <source>
        <dbReference type="RuleBase" id="RU004514"/>
    </source>
</evidence>
<feature type="domain" description="Alanine racemase N-terminal" evidence="5">
    <location>
        <begin position="40"/>
        <end position="249"/>
    </location>
</feature>
<dbReference type="InterPro" id="IPR029066">
    <property type="entry name" value="PLP-binding_barrel"/>
</dbReference>
<comment type="function">
    <text evidence="2">Pyridoxal 5'-phosphate (PLP)-binding protein, which is involved in PLP homeostasis.</text>
</comment>
<dbReference type="Proteomes" id="UP000035034">
    <property type="component" value="Unassembled WGS sequence"/>
</dbReference>
<organism evidence="6 7">
    <name type="scientific">Gordonia effusa NBRC 100432</name>
    <dbReference type="NCBI Taxonomy" id="1077974"/>
    <lineage>
        <taxon>Bacteria</taxon>
        <taxon>Bacillati</taxon>
        <taxon>Actinomycetota</taxon>
        <taxon>Actinomycetes</taxon>
        <taxon>Mycobacteriales</taxon>
        <taxon>Gordoniaceae</taxon>
        <taxon>Gordonia</taxon>
    </lineage>
</organism>
<dbReference type="SUPFAM" id="SSF51419">
    <property type="entry name" value="PLP-binding barrel"/>
    <property type="match status" value="1"/>
</dbReference>
<dbReference type="RefSeq" id="WP_007318664.1">
    <property type="nucleotide sequence ID" value="NZ_BAEH01000081.1"/>
</dbReference>
<keyword evidence="7" id="KW-1185">Reference proteome</keyword>
<evidence type="ECO:0000259" key="5">
    <source>
        <dbReference type="Pfam" id="PF01168"/>
    </source>
</evidence>
<dbReference type="PANTHER" id="PTHR10146:SF14">
    <property type="entry name" value="PYRIDOXAL PHOSPHATE HOMEOSTASIS PROTEIN"/>
    <property type="match status" value="1"/>
</dbReference>
<dbReference type="eggNOG" id="COG0325">
    <property type="taxonomic scope" value="Bacteria"/>
</dbReference>
<dbReference type="STRING" id="1077974.GOEFS_081_00180"/>
<protein>
    <recommendedName>
        <fullName evidence="2">Pyridoxal phosphate homeostasis protein</fullName>
        <shortName evidence="2">PLP homeostasis protein</shortName>
    </recommendedName>
</protein>
<name>H0R2M8_9ACTN</name>
<comment type="similarity">
    <text evidence="2 4">Belongs to the pyridoxal phosphate-binding protein YggS/PROSC family.</text>
</comment>
<dbReference type="PIRSF" id="PIRSF004848">
    <property type="entry name" value="YBL036c_PLPDEIII"/>
    <property type="match status" value="1"/>
</dbReference>
<dbReference type="HAMAP" id="MF_02087">
    <property type="entry name" value="PLP_homeostasis"/>
    <property type="match status" value="1"/>
</dbReference>
<reference evidence="6 7" key="1">
    <citation type="submission" date="2011-12" db="EMBL/GenBank/DDBJ databases">
        <title>Whole genome shotgun sequence of Gordonia effusa NBRC 100432.</title>
        <authorList>
            <person name="Yoshida I."/>
            <person name="Takarada H."/>
            <person name="Hosoyama A."/>
            <person name="Tsuchikane K."/>
            <person name="Katsumata H."/>
            <person name="Yamazaki S."/>
            <person name="Fujita N."/>
        </authorList>
    </citation>
    <scope>NUCLEOTIDE SEQUENCE [LARGE SCALE GENOMIC DNA]</scope>
    <source>
        <strain evidence="6 7">NBRC 100432</strain>
    </source>
</reference>
<sequence length="251" mass="26254">MSARMADAGDERRRAELAANLAAVSARLEAAVADAGRASGEVTLLVVTKFFPADDVLRLIDLGCAEFGESREPEAGRKVAEVVAALDDSAPRPKFDMIGSVQRKKARSVARWARTVHSVDSAPLIDALGRGVTAALDAGERDSALNVLLQVSLDDDPLRGGVPVDGLAQLAEQVESADALRLGGLMAIAPQHGERERWLAKLARAHADVVAEYPAATTLSAGMSGDLDVAVKFGSTCVRVGTAILGDRPIP</sequence>
<keyword evidence="1 2" id="KW-0663">Pyridoxal phosphate</keyword>
<evidence type="ECO:0000313" key="7">
    <source>
        <dbReference type="Proteomes" id="UP000035034"/>
    </source>
</evidence>
<dbReference type="NCBIfam" id="TIGR00044">
    <property type="entry name" value="YggS family pyridoxal phosphate-dependent enzyme"/>
    <property type="match status" value="1"/>
</dbReference>
<evidence type="ECO:0000256" key="3">
    <source>
        <dbReference type="PIRSR" id="PIRSR004848-1"/>
    </source>
</evidence>
<proteinExistence type="inferred from homology"/>
<feature type="modified residue" description="N6-(pyridoxal phosphate)lysine" evidence="2 3">
    <location>
        <position position="49"/>
    </location>
</feature>
<dbReference type="Gene3D" id="3.20.20.10">
    <property type="entry name" value="Alanine racemase"/>
    <property type="match status" value="1"/>
</dbReference>
<dbReference type="AlphaFoldDB" id="H0R2M8"/>
<evidence type="ECO:0000256" key="2">
    <source>
        <dbReference type="HAMAP-Rule" id="MF_02087"/>
    </source>
</evidence>
<dbReference type="PANTHER" id="PTHR10146">
    <property type="entry name" value="PROLINE SYNTHETASE CO-TRANSCRIBED BACTERIAL HOMOLOG PROTEIN"/>
    <property type="match status" value="1"/>
</dbReference>
<dbReference type="InterPro" id="IPR011078">
    <property type="entry name" value="PyrdxlP_homeostasis"/>
</dbReference>
<gene>
    <name evidence="6" type="ORF">GOEFS_081_00180</name>
</gene>
<dbReference type="Pfam" id="PF01168">
    <property type="entry name" value="Ala_racemase_N"/>
    <property type="match status" value="1"/>
</dbReference>
<evidence type="ECO:0000256" key="1">
    <source>
        <dbReference type="ARBA" id="ARBA00022898"/>
    </source>
</evidence>
<comment type="caution">
    <text evidence="6">The sequence shown here is derived from an EMBL/GenBank/DDBJ whole genome shotgun (WGS) entry which is preliminary data.</text>
</comment>
<accession>H0R2M8</accession>
<dbReference type="GO" id="GO:0030170">
    <property type="term" value="F:pyridoxal phosphate binding"/>
    <property type="evidence" value="ECO:0007669"/>
    <property type="project" value="UniProtKB-UniRule"/>
</dbReference>
<dbReference type="InterPro" id="IPR001608">
    <property type="entry name" value="Ala_racemase_N"/>
</dbReference>
<dbReference type="EMBL" id="BAEH01000081">
    <property type="protein sequence ID" value="GAB19329.1"/>
    <property type="molecule type" value="Genomic_DNA"/>
</dbReference>